<evidence type="ECO:0000313" key="6">
    <source>
        <dbReference type="EMBL" id="AGT07439.1"/>
    </source>
</evidence>
<dbReference type="KEGG" id="pami:JCM7686_0330"/>
<dbReference type="PANTHER" id="PTHR30469:SF15">
    <property type="entry name" value="HLYD FAMILY OF SECRETION PROTEINS"/>
    <property type="match status" value="1"/>
</dbReference>
<proteinExistence type="inferred from homology"/>
<dbReference type="NCBIfam" id="TIGR01730">
    <property type="entry name" value="RND_mfp"/>
    <property type="match status" value="1"/>
</dbReference>
<keyword evidence="7" id="KW-1185">Reference proteome</keyword>
<evidence type="ECO:0000256" key="2">
    <source>
        <dbReference type="SAM" id="Coils"/>
    </source>
</evidence>
<dbReference type="Gene3D" id="2.40.30.170">
    <property type="match status" value="1"/>
</dbReference>
<dbReference type="Pfam" id="PF25917">
    <property type="entry name" value="BSH_RND"/>
    <property type="match status" value="1"/>
</dbReference>
<gene>
    <name evidence="6" type="ORF">JCM7686_0330</name>
</gene>
<feature type="chain" id="PRO_5004534075" evidence="3">
    <location>
        <begin position="23"/>
        <end position="365"/>
    </location>
</feature>
<dbReference type="RefSeq" id="WP_020949079.1">
    <property type="nucleotide sequence ID" value="NC_022041.1"/>
</dbReference>
<feature type="domain" description="Multidrug resistance protein MdtA-like barrel-sandwich hybrid" evidence="4">
    <location>
        <begin position="70"/>
        <end position="198"/>
    </location>
</feature>
<evidence type="ECO:0000256" key="3">
    <source>
        <dbReference type="SAM" id="SignalP"/>
    </source>
</evidence>
<name>S5XJS4_PARAH</name>
<dbReference type="EMBL" id="CP006650">
    <property type="protein sequence ID" value="AGT07439.1"/>
    <property type="molecule type" value="Genomic_DNA"/>
</dbReference>
<dbReference type="Gene3D" id="2.40.50.100">
    <property type="match status" value="1"/>
</dbReference>
<dbReference type="InterPro" id="IPR006143">
    <property type="entry name" value="RND_pump_MFP"/>
</dbReference>
<accession>S5XJS4</accession>
<evidence type="ECO:0000259" key="5">
    <source>
        <dbReference type="Pfam" id="PF25954"/>
    </source>
</evidence>
<dbReference type="eggNOG" id="COG0845">
    <property type="taxonomic scope" value="Bacteria"/>
</dbReference>
<feature type="signal peptide" evidence="3">
    <location>
        <begin position="1"/>
        <end position="22"/>
    </location>
</feature>
<evidence type="ECO:0000313" key="7">
    <source>
        <dbReference type="Proteomes" id="UP000015480"/>
    </source>
</evidence>
<dbReference type="Proteomes" id="UP000015480">
    <property type="component" value="Chromosome"/>
</dbReference>
<dbReference type="STRING" id="1367847.JCM7686_0330"/>
<feature type="domain" description="CusB-like beta-barrel" evidence="5">
    <location>
        <begin position="213"/>
        <end position="280"/>
    </location>
</feature>
<dbReference type="InterPro" id="IPR058792">
    <property type="entry name" value="Beta-barrel_RND_2"/>
</dbReference>
<comment type="similarity">
    <text evidence="1">Belongs to the membrane fusion protein (MFP) (TC 8.A.1) family.</text>
</comment>
<protein>
    <submittedName>
        <fullName evidence="6">RND family efflux transporter</fullName>
    </submittedName>
</protein>
<dbReference type="AlphaFoldDB" id="S5XJS4"/>
<evidence type="ECO:0000256" key="1">
    <source>
        <dbReference type="ARBA" id="ARBA00009477"/>
    </source>
</evidence>
<dbReference type="GO" id="GO:1990281">
    <property type="term" value="C:efflux pump complex"/>
    <property type="evidence" value="ECO:0007669"/>
    <property type="project" value="TreeGrafter"/>
</dbReference>
<dbReference type="PANTHER" id="PTHR30469">
    <property type="entry name" value="MULTIDRUG RESISTANCE PROTEIN MDTA"/>
    <property type="match status" value="1"/>
</dbReference>
<keyword evidence="3" id="KW-0732">Signal</keyword>
<reference evidence="6 7" key="1">
    <citation type="journal article" date="2014" name="BMC Genomics">
        <title>Architecture and functions of a multipartite genome of the methylotrophic bacterium Paracoccus aminophilus JCM 7686, containing primary and secondary chromids.</title>
        <authorList>
            <person name="Dziewit L."/>
            <person name="Czarnecki J."/>
            <person name="Wibberg D."/>
            <person name="Radlinska M."/>
            <person name="Mrozek P."/>
            <person name="Szymczak M."/>
            <person name="Schluter A."/>
            <person name="Puhler A."/>
            <person name="Bartosik D."/>
        </authorList>
    </citation>
    <scope>NUCLEOTIDE SEQUENCE [LARGE SCALE GENOMIC DNA]</scope>
    <source>
        <strain evidence="6">JCM 7686</strain>
    </source>
</reference>
<dbReference type="HOGENOM" id="CLU_018816_1_0_5"/>
<dbReference type="InterPro" id="IPR058625">
    <property type="entry name" value="MdtA-like_BSH"/>
</dbReference>
<dbReference type="Gene3D" id="2.40.420.20">
    <property type="match status" value="1"/>
</dbReference>
<sequence>MTRLLSLVSAFLLAAQVGPAAAFTFPWQHPEAEPAPPRPVVSEILDDRPQRERSVPGVVTSKIEVVLGFQTLGRLIERRVDVGDTVSEGALLAALDPDDLQGNVAAATAAVEAAEVNLKTAQSTAERTRALVARNVSSAAQLEQVENALVSAQATFQQANSELNRARDAEGYAKMNAPFAGVISDVYANAGAVVSAGAPVLKLSADDQLEARIDLPETALVSVTAGDEFDVWSESAPQDIIRATVSLIEPVADAATRTRRVRLTLNDPDGLRLGTLIRARPATSQHQILSLPSAAILIQNDRPHVWVVSRQGDSAAVSLRAISTEGPAIGGRIAIASGLRAGEEVVTRGVHSLREGEPVGRSVAP</sequence>
<organism evidence="6 7">
    <name type="scientific">Paracoccus aminophilus JCM 7686</name>
    <dbReference type="NCBI Taxonomy" id="1367847"/>
    <lineage>
        <taxon>Bacteria</taxon>
        <taxon>Pseudomonadati</taxon>
        <taxon>Pseudomonadota</taxon>
        <taxon>Alphaproteobacteria</taxon>
        <taxon>Rhodobacterales</taxon>
        <taxon>Paracoccaceae</taxon>
        <taxon>Paracoccus</taxon>
    </lineage>
</organism>
<dbReference type="Gene3D" id="1.10.287.470">
    <property type="entry name" value="Helix hairpin bin"/>
    <property type="match status" value="1"/>
</dbReference>
<dbReference type="SUPFAM" id="SSF111369">
    <property type="entry name" value="HlyD-like secretion proteins"/>
    <property type="match status" value="1"/>
</dbReference>
<evidence type="ECO:0000259" key="4">
    <source>
        <dbReference type="Pfam" id="PF25917"/>
    </source>
</evidence>
<feature type="coiled-coil region" evidence="2">
    <location>
        <begin position="104"/>
        <end position="169"/>
    </location>
</feature>
<dbReference type="GO" id="GO:0015562">
    <property type="term" value="F:efflux transmembrane transporter activity"/>
    <property type="evidence" value="ECO:0007669"/>
    <property type="project" value="TreeGrafter"/>
</dbReference>
<dbReference type="PATRIC" id="fig|1367847.3.peg.268"/>
<dbReference type="Pfam" id="PF25954">
    <property type="entry name" value="Beta-barrel_RND_2"/>
    <property type="match status" value="1"/>
</dbReference>
<keyword evidence="2" id="KW-0175">Coiled coil</keyword>